<dbReference type="PANTHER" id="PTHR43639">
    <property type="entry name" value="OXIDOREDUCTASE, SHORT-CHAIN DEHYDROGENASE/REDUCTASE FAMILY (AFU_ORTHOLOGUE AFUA_5G02870)"/>
    <property type="match status" value="1"/>
</dbReference>
<evidence type="ECO:0000259" key="5">
    <source>
        <dbReference type="SMART" id="SM00822"/>
    </source>
</evidence>
<sequence length="316" mass="30803">MDPLDFTGRAVVVTGGTRGIGAAIAAAFLEAGARVLVCGRNPPAPAAADADAPARLADVGRADAGRAAEFFRADVRDPAQAAALVEAAVVRLGRIDVLVNNAGGAPPAPAATASPRLHAKIIELNLVAPLHVSQAANAVMQRQAGGGVILMIGSVSGTRPSPGTAAYGAAKAGLHHLATTLAAEWAPAVRVNSVIPGPVADVGPDPRTAAGVGPDPRIAAGVGPDPRTGAGAGPDPGAAEGGGPGREVAAGLDPEAVARTVPMGRAATAAEVAGVCLLLASPLASYVSGAALAVHGGGEWPGYLADLRGSAYPAQK</sequence>
<keyword evidence="2" id="KW-0560">Oxidoreductase</keyword>
<dbReference type="AlphaFoldDB" id="A0A919TWD2"/>
<feature type="compositionally biased region" description="Gly residues" evidence="4">
    <location>
        <begin position="230"/>
        <end position="245"/>
    </location>
</feature>
<dbReference type="InterPro" id="IPR057326">
    <property type="entry name" value="KR_dom"/>
</dbReference>
<dbReference type="PROSITE" id="PS00061">
    <property type="entry name" value="ADH_SHORT"/>
    <property type="match status" value="1"/>
</dbReference>
<evidence type="ECO:0000313" key="7">
    <source>
        <dbReference type="Proteomes" id="UP000623608"/>
    </source>
</evidence>
<keyword evidence="7" id="KW-1185">Reference proteome</keyword>
<proteinExistence type="inferred from homology"/>
<dbReference type="RefSeq" id="WP_239147727.1">
    <property type="nucleotide sequence ID" value="NZ_BOMY01000035.1"/>
</dbReference>
<evidence type="ECO:0000256" key="4">
    <source>
        <dbReference type="SAM" id="MobiDB-lite"/>
    </source>
</evidence>
<feature type="domain" description="Ketoreductase" evidence="5">
    <location>
        <begin position="9"/>
        <end position="202"/>
    </location>
</feature>
<organism evidence="6 7">
    <name type="scientific">Paractinoplanes tereljensis</name>
    <dbReference type="NCBI Taxonomy" id="571912"/>
    <lineage>
        <taxon>Bacteria</taxon>
        <taxon>Bacillati</taxon>
        <taxon>Actinomycetota</taxon>
        <taxon>Actinomycetes</taxon>
        <taxon>Micromonosporales</taxon>
        <taxon>Micromonosporaceae</taxon>
        <taxon>Paractinoplanes</taxon>
    </lineage>
</organism>
<dbReference type="PRINTS" id="PR00080">
    <property type="entry name" value="SDRFAMILY"/>
</dbReference>
<dbReference type="InterPro" id="IPR002347">
    <property type="entry name" value="SDR_fam"/>
</dbReference>
<dbReference type="InterPro" id="IPR036291">
    <property type="entry name" value="NAD(P)-bd_dom_sf"/>
</dbReference>
<dbReference type="Pfam" id="PF00106">
    <property type="entry name" value="adh_short"/>
    <property type="match status" value="1"/>
</dbReference>
<evidence type="ECO:0000313" key="6">
    <source>
        <dbReference type="EMBL" id="GIF22777.1"/>
    </source>
</evidence>
<protein>
    <submittedName>
        <fullName evidence="6">Short chain dehydrogenase</fullName>
    </submittedName>
</protein>
<reference evidence="6" key="1">
    <citation type="submission" date="2021-01" db="EMBL/GenBank/DDBJ databases">
        <title>Whole genome shotgun sequence of Actinoplanes tereljensis NBRC 105297.</title>
        <authorList>
            <person name="Komaki H."/>
            <person name="Tamura T."/>
        </authorList>
    </citation>
    <scope>NUCLEOTIDE SEQUENCE</scope>
    <source>
        <strain evidence="6">NBRC 105297</strain>
    </source>
</reference>
<dbReference type="SUPFAM" id="SSF51735">
    <property type="entry name" value="NAD(P)-binding Rossmann-fold domains"/>
    <property type="match status" value="1"/>
</dbReference>
<dbReference type="Gene3D" id="3.40.50.720">
    <property type="entry name" value="NAD(P)-binding Rossmann-like Domain"/>
    <property type="match status" value="1"/>
</dbReference>
<dbReference type="Proteomes" id="UP000623608">
    <property type="component" value="Unassembled WGS sequence"/>
</dbReference>
<accession>A0A919TWD2</accession>
<dbReference type="PANTHER" id="PTHR43639:SF1">
    <property type="entry name" value="SHORT-CHAIN DEHYDROGENASE_REDUCTASE FAMILY PROTEIN"/>
    <property type="match status" value="1"/>
</dbReference>
<dbReference type="Pfam" id="PF13561">
    <property type="entry name" value="adh_short_C2"/>
    <property type="match status" value="1"/>
</dbReference>
<dbReference type="PRINTS" id="PR00081">
    <property type="entry name" value="GDHRDH"/>
</dbReference>
<dbReference type="InterPro" id="IPR020904">
    <property type="entry name" value="Sc_DH/Rdtase_CS"/>
</dbReference>
<comment type="caution">
    <text evidence="6">The sequence shown here is derived from an EMBL/GenBank/DDBJ whole genome shotgun (WGS) entry which is preliminary data.</text>
</comment>
<evidence type="ECO:0000256" key="3">
    <source>
        <dbReference type="RuleBase" id="RU000363"/>
    </source>
</evidence>
<comment type="similarity">
    <text evidence="1 3">Belongs to the short-chain dehydrogenases/reductases (SDR) family.</text>
</comment>
<evidence type="ECO:0000256" key="2">
    <source>
        <dbReference type="ARBA" id="ARBA00023002"/>
    </source>
</evidence>
<dbReference type="GO" id="GO:0016491">
    <property type="term" value="F:oxidoreductase activity"/>
    <property type="evidence" value="ECO:0007669"/>
    <property type="project" value="UniProtKB-KW"/>
</dbReference>
<dbReference type="NCBIfam" id="NF005893">
    <property type="entry name" value="PRK07856.1"/>
    <property type="match status" value="1"/>
</dbReference>
<dbReference type="CDD" id="cd05233">
    <property type="entry name" value="SDR_c"/>
    <property type="match status" value="1"/>
</dbReference>
<feature type="region of interest" description="Disordered" evidence="4">
    <location>
        <begin position="200"/>
        <end position="249"/>
    </location>
</feature>
<dbReference type="SMART" id="SM00822">
    <property type="entry name" value="PKS_KR"/>
    <property type="match status" value="1"/>
</dbReference>
<dbReference type="EMBL" id="BOMY01000035">
    <property type="protein sequence ID" value="GIF22777.1"/>
    <property type="molecule type" value="Genomic_DNA"/>
</dbReference>
<evidence type="ECO:0000256" key="1">
    <source>
        <dbReference type="ARBA" id="ARBA00006484"/>
    </source>
</evidence>
<gene>
    <name evidence="6" type="ORF">Ate02nite_55070</name>
</gene>
<name>A0A919TWD2_9ACTN</name>